<dbReference type="EMBL" id="KZ852124">
    <property type="protein sequence ID" value="RDH26687.1"/>
    <property type="molecule type" value="Genomic_DNA"/>
</dbReference>
<proteinExistence type="predicted"/>
<protein>
    <submittedName>
        <fullName evidence="1">Uncharacterized protein</fullName>
    </submittedName>
</protein>
<sequence length="82" mass="9413">MTQPTFVCSLTVTCVTGTNIDTRIPNEDLPGVRRLDGRSVYLFTYLHTYIPIGSYLCARYPIYGLHTNIIQNNELIHYTYPL</sequence>
<evidence type="ECO:0000313" key="1">
    <source>
        <dbReference type="EMBL" id="RDH26687.1"/>
    </source>
</evidence>
<keyword evidence="2" id="KW-1185">Reference proteome</keyword>
<reference evidence="1 2" key="1">
    <citation type="submission" date="2018-07" db="EMBL/GenBank/DDBJ databases">
        <title>The genomes of Aspergillus section Nigri reveals drivers in fungal speciation.</title>
        <authorList>
            <consortium name="DOE Joint Genome Institute"/>
            <person name="Vesth T.C."/>
            <person name="Nybo J."/>
            <person name="Theobald S."/>
            <person name="Brandl J."/>
            <person name="Frisvad J.C."/>
            <person name="Nielsen K.F."/>
            <person name="Lyhne E.K."/>
            <person name="Kogle M.E."/>
            <person name="Kuo A."/>
            <person name="Riley R."/>
            <person name="Clum A."/>
            <person name="Nolan M."/>
            <person name="Lipzen A."/>
            <person name="Salamov A."/>
            <person name="Henrissat B."/>
            <person name="Wiebenga A."/>
            <person name="De vries R.P."/>
            <person name="Grigoriev I.V."/>
            <person name="Mortensen U.H."/>
            <person name="Andersen M.R."/>
            <person name="Baker S.E."/>
        </authorList>
    </citation>
    <scope>NUCLEOTIDE SEQUENCE [LARGE SCALE GENOMIC DNA]</scope>
    <source>
        <strain evidence="1 2">CBS 139.54b</strain>
    </source>
</reference>
<dbReference type="GeneID" id="38132321"/>
<dbReference type="AlphaFoldDB" id="A0A3F3PIJ3"/>
<accession>A0A3F3PIJ3</accession>
<organism evidence="1 2">
    <name type="scientific">Aspergillus welwitschiae</name>
    <dbReference type="NCBI Taxonomy" id="1341132"/>
    <lineage>
        <taxon>Eukaryota</taxon>
        <taxon>Fungi</taxon>
        <taxon>Dikarya</taxon>
        <taxon>Ascomycota</taxon>
        <taxon>Pezizomycotina</taxon>
        <taxon>Eurotiomycetes</taxon>
        <taxon>Eurotiomycetidae</taxon>
        <taxon>Eurotiales</taxon>
        <taxon>Aspergillaceae</taxon>
        <taxon>Aspergillus</taxon>
        <taxon>Aspergillus subgen. Circumdati</taxon>
    </lineage>
</organism>
<dbReference type="RefSeq" id="XP_026619709.1">
    <property type="nucleotide sequence ID" value="XM_026763965.1"/>
</dbReference>
<name>A0A3F3PIJ3_9EURO</name>
<evidence type="ECO:0000313" key="2">
    <source>
        <dbReference type="Proteomes" id="UP000253729"/>
    </source>
</evidence>
<gene>
    <name evidence="1" type="ORF">BDQ94DRAFT_131429</name>
</gene>
<dbReference type="Proteomes" id="UP000253729">
    <property type="component" value="Unassembled WGS sequence"/>
</dbReference>